<dbReference type="InterPro" id="IPR047152">
    <property type="entry name" value="Caudal_homeobox"/>
</dbReference>
<feature type="domain" description="Homeobox" evidence="6">
    <location>
        <begin position="288"/>
        <end position="333"/>
    </location>
</feature>
<keyword evidence="8" id="KW-1185">Reference proteome</keyword>
<dbReference type="EMBL" id="NCKU01003843">
    <property type="protein sequence ID" value="RWS06848.1"/>
    <property type="molecule type" value="Genomic_DNA"/>
</dbReference>
<dbReference type="OrthoDB" id="6159439at2759"/>
<evidence type="ECO:0000256" key="1">
    <source>
        <dbReference type="ARBA" id="ARBA00004123"/>
    </source>
</evidence>
<evidence type="ECO:0000256" key="3">
    <source>
        <dbReference type="PROSITE-ProRule" id="PRU00108"/>
    </source>
</evidence>
<dbReference type="GO" id="GO:0005634">
    <property type="term" value="C:nucleus"/>
    <property type="evidence" value="ECO:0007669"/>
    <property type="project" value="UniProtKB-SubCell"/>
</dbReference>
<keyword evidence="3 4" id="KW-0539">Nucleus</keyword>
<gene>
    <name evidence="7" type="ORF">B4U79_13273</name>
</gene>
<dbReference type="STRING" id="1965070.A0A3S3RZ36"/>
<dbReference type="CDD" id="cd00086">
    <property type="entry name" value="homeodomain"/>
    <property type="match status" value="1"/>
</dbReference>
<dbReference type="SUPFAM" id="SSF46689">
    <property type="entry name" value="Homeodomain-like"/>
    <property type="match status" value="1"/>
</dbReference>
<dbReference type="InterPro" id="IPR009057">
    <property type="entry name" value="Homeodomain-like_sf"/>
</dbReference>
<evidence type="ECO:0000256" key="4">
    <source>
        <dbReference type="RuleBase" id="RU000682"/>
    </source>
</evidence>
<keyword evidence="3 4" id="KW-0238">DNA-binding</keyword>
<feature type="region of interest" description="Disordered" evidence="5">
    <location>
        <begin position="221"/>
        <end position="288"/>
    </location>
</feature>
<comment type="similarity">
    <text evidence="2">Belongs to the Caudal homeobox family.</text>
</comment>
<dbReference type="GO" id="GO:0009948">
    <property type="term" value="P:anterior/posterior axis specification"/>
    <property type="evidence" value="ECO:0007669"/>
    <property type="project" value="TreeGrafter"/>
</dbReference>
<dbReference type="PROSITE" id="PS50071">
    <property type="entry name" value="HOMEOBOX_2"/>
    <property type="match status" value="1"/>
</dbReference>
<evidence type="ECO:0000259" key="6">
    <source>
        <dbReference type="PROSITE" id="PS50071"/>
    </source>
</evidence>
<sequence>MSTVQPQCKLAANNEFGVHQYYGSHAHQPLVPAAETGQKIGSNILSIATSGILDSNIFQPNKDTNASSLQVIESNSVADKLMPHYAGGGSEFLPQAYPASHQPTSWYHNASPGRTSHFHNQMANVNASNTSFTDSWAAAAAAAAATTMVNVIPHCNYSLSSPSVYGSVNSHRQSHQPVQYSDRTYQYPYNVGSSYLPNSGEPINAIPASPDVQITRTNLEPEVNSGEVSEEKPQIASSGEEIDKSDDEALACGGTSGFTNRPQPARSPFEWMKKPSYQNQSTNNGKTRTRDKYRVVYSDHQRLELEKEFHYSRYITIRRKSELASMLGLSERQNKDQNSHIHNHHLLIGGYNPQSDGQLAIAPPNGAY</sequence>
<accession>A0A3S3RZ36</accession>
<dbReference type="PANTHER" id="PTHR24332">
    <property type="entry name" value="HOMEOBOX PROTEIN CDX"/>
    <property type="match status" value="1"/>
</dbReference>
<feature type="DNA-binding region" description="Homeobox" evidence="3">
    <location>
        <begin position="290"/>
        <end position="334"/>
    </location>
</feature>
<dbReference type="AlphaFoldDB" id="A0A3S3RZ36"/>
<comment type="subcellular location">
    <subcellularLocation>
        <location evidence="1 3 4">Nucleus</location>
    </subcellularLocation>
</comment>
<dbReference type="GO" id="GO:0030154">
    <property type="term" value="P:cell differentiation"/>
    <property type="evidence" value="ECO:0007669"/>
    <property type="project" value="TreeGrafter"/>
</dbReference>
<dbReference type="GO" id="GO:0000977">
    <property type="term" value="F:RNA polymerase II transcription regulatory region sequence-specific DNA binding"/>
    <property type="evidence" value="ECO:0007669"/>
    <property type="project" value="TreeGrafter"/>
</dbReference>
<feature type="compositionally biased region" description="Polar residues" evidence="5">
    <location>
        <begin position="276"/>
        <end position="286"/>
    </location>
</feature>
<proteinExistence type="inferred from homology"/>
<dbReference type="GO" id="GO:0009887">
    <property type="term" value="P:animal organ morphogenesis"/>
    <property type="evidence" value="ECO:0007669"/>
    <property type="project" value="TreeGrafter"/>
</dbReference>
<organism evidence="7 8">
    <name type="scientific">Dinothrombium tinctorium</name>
    <dbReference type="NCBI Taxonomy" id="1965070"/>
    <lineage>
        <taxon>Eukaryota</taxon>
        <taxon>Metazoa</taxon>
        <taxon>Ecdysozoa</taxon>
        <taxon>Arthropoda</taxon>
        <taxon>Chelicerata</taxon>
        <taxon>Arachnida</taxon>
        <taxon>Acari</taxon>
        <taxon>Acariformes</taxon>
        <taxon>Trombidiformes</taxon>
        <taxon>Prostigmata</taxon>
        <taxon>Anystina</taxon>
        <taxon>Parasitengona</taxon>
        <taxon>Trombidioidea</taxon>
        <taxon>Trombidiidae</taxon>
        <taxon>Dinothrombium</taxon>
    </lineage>
</organism>
<dbReference type="SMART" id="SM00389">
    <property type="entry name" value="HOX"/>
    <property type="match status" value="1"/>
</dbReference>
<keyword evidence="3 4" id="KW-0371">Homeobox</keyword>
<evidence type="ECO:0000313" key="7">
    <source>
        <dbReference type="EMBL" id="RWS06848.1"/>
    </source>
</evidence>
<dbReference type="Pfam" id="PF00046">
    <property type="entry name" value="Homeodomain"/>
    <property type="match status" value="1"/>
</dbReference>
<dbReference type="Proteomes" id="UP000285301">
    <property type="component" value="Unassembled WGS sequence"/>
</dbReference>
<evidence type="ECO:0000256" key="5">
    <source>
        <dbReference type="SAM" id="MobiDB-lite"/>
    </source>
</evidence>
<evidence type="ECO:0000256" key="2">
    <source>
        <dbReference type="ARBA" id="ARBA00010341"/>
    </source>
</evidence>
<dbReference type="PANTHER" id="PTHR24332:SF9">
    <property type="entry name" value="HOMEOTIC PROTEIN CAUDAL"/>
    <property type="match status" value="1"/>
</dbReference>
<evidence type="ECO:0000313" key="8">
    <source>
        <dbReference type="Proteomes" id="UP000285301"/>
    </source>
</evidence>
<dbReference type="GO" id="GO:0003700">
    <property type="term" value="F:DNA-binding transcription factor activity"/>
    <property type="evidence" value="ECO:0007669"/>
    <property type="project" value="TreeGrafter"/>
</dbReference>
<dbReference type="GO" id="GO:0006357">
    <property type="term" value="P:regulation of transcription by RNA polymerase II"/>
    <property type="evidence" value="ECO:0007669"/>
    <property type="project" value="TreeGrafter"/>
</dbReference>
<dbReference type="Gene3D" id="1.10.10.60">
    <property type="entry name" value="Homeodomain-like"/>
    <property type="match status" value="1"/>
</dbReference>
<name>A0A3S3RZ36_9ACAR</name>
<comment type="caution">
    <text evidence="7">The sequence shown here is derived from an EMBL/GenBank/DDBJ whole genome shotgun (WGS) entry which is preliminary data.</text>
</comment>
<reference evidence="7 8" key="1">
    <citation type="journal article" date="2018" name="Gigascience">
        <title>Genomes of trombidid mites reveal novel predicted allergens and laterally-transferred genes associated with secondary metabolism.</title>
        <authorList>
            <person name="Dong X."/>
            <person name="Chaisiri K."/>
            <person name="Xia D."/>
            <person name="Armstrong S.D."/>
            <person name="Fang Y."/>
            <person name="Donnelly M.J."/>
            <person name="Kadowaki T."/>
            <person name="McGarry J.W."/>
            <person name="Darby A.C."/>
            <person name="Makepeace B.L."/>
        </authorList>
    </citation>
    <scope>NUCLEOTIDE SEQUENCE [LARGE SCALE GENOMIC DNA]</scope>
    <source>
        <strain evidence="7">UoL-WK</strain>
    </source>
</reference>
<dbReference type="InterPro" id="IPR001356">
    <property type="entry name" value="HD"/>
</dbReference>
<protein>
    <submittedName>
        <fullName evidence="7">Homeotic protein caudal-like protein</fullName>
    </submittedName>
</protein>